<dbReference type="Gene3D" id="3.30.460.10">
    <property type="entry name" value="Beta Polymerase, domain 2"/>
    <property type="match status" value="1"/>
</dbReference>
<reference evidence="3" key="1">
    <citation type="submission" date="2008-03" db="EMBL/GenBank/DDBJ databases">
        <title>Complete sequence of chromosome of Beijerinckia indica subsp. indica ATCC 9039.</title>
        <authorList>
            <consortium name="US DOE Joint Genome Institute"/>
            <person name="Copeland A."/>
            <person name="Lucas S."/>
            <person name="Lapidus A."/>
            <person name="Glavina del Rio T."/>
            <person name="Dalin E."/>
            <person name="Tice H."/>
            <person name="Bruce D."/>
            <person name="Goodwin L."/>
            <person name="Pitluck S."/>
            <person name="LaButti K."/>
            <person name="Schmutz J."/>
            <person name="Larimer F."/>
            <person name="Land M."/>
            <person name="Hauser L."/>
            <person name="Kyrpides N."/>
            <person name="Mikhailova N."/>
            <person name="Dunfield P.F."/>
            <person name="Dedysh S.N."/>
            <person name="Liesack W."/>
            <person name="Saw J.H."/>
            <person name="Alam M."/>
            <person name="Chen Y."/>
            <person name="Murrell J.C."/>
            <person name="Richardson P."/>
        </authorList>
    </citation>
    <scope>NUCLEOTIDE SEQUENCE [LARGE SCALE GENOMIC DNA]</scope>
    <source>
        <strain evidence="3">ATCC 9039 / DSM 1715 / NCIMB 8712</strain>
    </source>
</reference>
<dbReference type="InterPro" id="IPR043519">
    <property type="entry name" value="NT_sf"/>
</dbReference>
<dbReference type="AlphaFoldDB" id="B2IIJ4"/>
<dbReference type="Proteomes" id="UP000001695">
    <property type="component" value="Chromosome"/>
</dbReference>
<gene>
    <name evidence="2" type="ordered locus">Bind_1044</name>
</gene>
<evidence type="ECO:0000256" key="1">
    <source>
        <dbReference type="SAM" id="MobiDB-lite"/>
    </source>
</evidence>
<keyword evidence="3" id="KW-1185">Reference proteome</keyword>
<dbReference type="HOGENOM" id="CLU_609260_0_0_5"/>
<accession>B2IIJ4</accession>
<evidence type="ECO:0008006" key="4">
    <source>
        <dbReference type="Google" id="ProtNLM"/>
    </source>
</evidence>
<dbReference type="SUPFAM" id="SSF81301">
    <property type="entry name" value="Nucleotidyltransferase"/>
    <property type="match status" value="1"/>
</dbReference>
<dbReference type="KEGG" id="bid:Bind_1044"/>
<organism evidence="2 3">
    <name type="scientific">Beijerinckia indica subsp. indica (strain ATCC 9039 / DSM 1715 / NCIMB 8712)</name>
    <dbReference type="NCBI Taxonomy" id="395963"/>
    <lineage>
        <taxon>Bacteria</taxon>
        <taxon>Pseudomonadati</taxon>
        <taxon>Pseudomonadota</taxon>
        <taxon>Alphaproteobacteria</taxon>
        <taxon>Hyphomicrobiales</taxon>
        <taxon>Beijerinckiaceae</taxon>
        <taxon>Beijerinckia</taxon>
    </lineage>
</organism>
<reference evidence="2 3" key="2">
    <citation type="journal article" date="2010" name="J. Bacteriol.">
        <title>Complete genome sequence of Beijerinckia indica subsp. indica.</title>
        <authorList>
            <person name="Tamas I."/>
            <person name="Dedysh S.N."/>
            <person name="Liesack W."/>
            <person name="Stott M.B."/>
            <person name="Alam M."/>
            <person name="Murrell J.C."/>
            <person name="Dunfield P.F."/>
        </authorList>
    </citation>
    <scope>NUCLEOTIDE SEQUENCE [LARGE SCALE GENOMIC DNA]</scope>
    <source>
        <strain evidence="3">ATCC 9039 / DSM 1715 / NCIMB 8712</strain>
    </source>
</reference>
<proteinExistence type="predicted"/>
<feature type="compositionally biased region" description="Basic and acidic residues" evidence="1">
    <location>
        <begin position="221"/>
        <end position="231"/>
    </location>
</feature>
<evidence type="ECO:0000313" key="2">
    <source>
        <dbReference type="EMBL" id="ACB94687.1"/>
    </source>
</evidence>
<evidence type="ECO:0000313" key="3">
    <source>
        <dbReference type="Proteomes" id="UP000001695"/>
    </source>
</evidence>
<dbReference type="EMBL" id="CP001016">
    <property type="protein sequence ID" value="ACB94687.1"/>
    <property type="molecule type" value="Genomic_DNA"/>
</dbReference>
<name>B2IIJ4_BEII9</name>
<protein>
    <recommendedName>
        <fullName evidence="4">Polymerase nucleotidyl transferase domain-containing protein</fullName>
    </recommendedName>
</protein>
<dbReference type="CDD" id="cd05403">
    <property type="entry name" value="NT_KNTase_like"/>
    <property type="match status" value="1"/>
</dbReference>
<dbReference type="eggNOG" id="COG1796">
    <property type="taxonomic scope" value="Bacteria"/>
</dbReference>
<feature type="region of interest" description="Disordered" evidence="1">
    <location>
        <begin position="221"/>
        <end position="251"/>
    </location>
</feature>
<sequence length="449" mass="50725">MGVNLPRDTTLAGFRLTQVKQALKVYARTGQEENFFEAKSFAPSRLEAAALYEEMLERKLIDPEAVSHEHHLTEAGLAIAGGKTRRSPLRTARRVLDDLLARIEHMNEQSAPLNLVERVWLFGSVMRGQATVGDIDLAIETAHNPAFDDDASHSTRLRELVDQAPDHLLFLQKLYWHEERGIFGKRRHPLLAGAHIGSGELQRLGVPCQLIFDRSRGGRVDDEVIPRHPDSPGRSNEMSAPRELPDLTPLSSVPRPMDARWMSAHKIDGSISPHRLFTERRTVPGSGSYVMTDDTELRWHDWCPASLKTGGYDGVSKVLLKYQETWSDPKGRDAASMVLRREIRDLETEIELRVELSNFERPRRLKPRPDRALVHLCGMAAMIMCGDIHRQTMRLNERQVHKMIVIDVDTSGLPDEIRETAPVWIKSLLEELAPPASSNEDSHSEVEPT</sequence>